<comment type="caution">
    <text evidence="2">The sequence shown here is derived from an EMBL/GenBank/DDBJ whole genome shotgun (WGS) entry which is preliminary data.</text>
</comment>
<evidence type="ECO:0000313" key="3">
    <source>
        <dbReference type="Proteomes" id="UP000516437"/>
    </source>
</evidence>
<dbReference type="Proteomes" id="UP000516437">
    <property type="component" value="Chromosome 6"/>
</dbReference>
<evidence type="ECO:0000313" key="2">
    <source>
        <dbReference type="EMBL" id="KAB1210485.1"/>
    </source>
</evidence>
<dbReference type="EMBL" id="RXIC02000024">
    <property type="protein sequence ID" value="KAB1210485.1"/>
    <property type="molecule type" value="Genomic_DNA"/>
</dbReference>
<protein>
    <submittedName>
        <fullName evidence="2">Uncharacterized protein</fullName>
    </submittedName>
</protein>
<dbReference type="AlphaFoldDB" id="A0A6A1VD69"/>
<sequence length="96" mass="10868">MRSTCARVVAAPKGCTEECRELLGSAVLCVATKMPPNRLDLAMREAKKKVQTTTMMEEKEDKWPRGKGKGKRRREKGGTLRRRRQMMGAGSKRRGF</sequence>
<keyword evidence="3" id="KW-1185">Reference proteome</keyword>
<feature type="region of interest" description="Disordered" evidence="1">
    <location>
        <begin position="49"/>
        <end position="96"/>
    </location>
</feature>
<accession>A0A6A1VD69</accession>
<reference evidence="2 3" key="1">
    <citation type="journal article" date="2019" name="Plant Biotechnol. J.">
        <title>The red bayberry genome and genetic basis of sex determination.</title>
        <authorList>
            <person name="Jia H.M."/>
            <person name="Jia H.J."/>
            <person name="Cai Q.L."/>
            <person name="Wang Y."/>
            <person name="Zhao H.B."/>
            <person name="Yang W.F."/>
            <person name="Wang G.Y."/>
            <person name="Li Y.H."/>
            <person name="Zhan D.L."/>
            <person name="Shen Y.T."/>
            <person name="Niu Q.F."/>
            <person name="Chang L."/>
            <person name="Qiu J."/>
            <person name="Zhao L."/>
            <person name="Xie H.B."/>
            <person name="Fu W.Y."/>
            <person name="Jin J."/>
            <person name="Li X.W."/>
            <person name="Jiao Y."/>
            <person name="Zhou C.C."/>
            <person name="Tu T."/>
            <person name="Chai C.Y."/>
            <person name="Gao J.L."/>
            <person name="Fan L.J."/>
            <person name="van de Weg E."/>
            <person name="Wang J.Y."/>
            <person name="Gao Z.S."/>
        </authorList>
    </citation>
    <scope>NUCLEOTIDE SEQUENCE [LARGE SCALE GENOMIC DNA]</scope>
    <source>
        <tissue evidence="2">Leaves</tissue>
    </source>
</reference>
<gene>
    <name evidence="2" type="ORF">CJ030_MR6G010781</name>
</gene>
<evidence type="ECO:0000256" key="1">
    <source>
        <dbReference type="SAM" id="MobiDB-lite"/>
    </source>
</evidence>
<proteinExistence type="predicted"/>
<organism evidence="2 3">
    <name type="scientific">Morella rubra</name>
    <name type="common">Chinese bayberry</name>
    <dbReference type="NCBI Taxonomy" id="262757"/>
    <lineage>
        <taxon>Eukaryota</taxon>
        <taxon>Viridiplantae</taxon>
        <taxon>Streptophyta</taxon>
        <taxon>Embryophyta</taxon>
        <taxon>Tracheophyta</taxon>
        <taxon>Spermatophyta</taxon>
        <taxon>Magnoliopsida</taxon>
        <taxon>eudicotyledons</taxon>
        <taxon>Gunneridae</taxon>
        <taxon>Pentapetalae</taxon>
        <taxon>rosids</taxon>
        <taxon>fabids</taxon>
        <taxon>Fagales</taxon>
        <taxon>Myricaceae</taxon>
        <taxon>Morella</taxon>
    </lineage>
</organism>
<name>A0A6A1VD69_9ROSI</name>
<feature type="compositionally biased region" description="Basic residues" evidence="1">
    <location>
        <begin position="65"/>
        <end position="96"/>
    </location>
</feature>